<accession>A0A0M3JB32</accession>
<dbReference type="AlphaFoldDB" id="A0A0M3JB32"/>
<dbReference type="WBParaSite" id="ASIM_0000480601-mRNA-1">
    <property type="protein sequence ID" value="ASIM_0000480601-mRNA-1"/>
    <property type="gene ID" value="ASIM_0000480601"/>
</dbReference>
<sequence length="47" mass="5447">LEEPSPELSDGLFREDFRYFSFVAVHSGLTITQHRLPTTIFVQRATH</sequence>
<reference evidence="1" key="1">
    <citation type="submission" date="2017-02" db="UniProtKB">
        <authorList>
            <consortium name="WormBaseParasite"/>
        </authorList>
    </citation>
    <scope>IDENTIFICATION</scope>
</reference>
<proteinExistence type="predicted"/>
<organism evidence="1">
    <name type="scientific">Anisakis simplex</name>
    <name type="common">Herring worm</name>
    <dbReference type="NCBI Taxonomy" id="6269"/>
    <lineage>
        <taxon>Eukaryota</taxon>
        <taxon>Metazoa</taxon>
        <taxon>Ecdysozoa</taxon>
        <taxon>Nematoda</taxon>
        <taxon>Chromadorea</taxon>
        <taxon>Rhabditida</taxon>
        <taxon>Spirurina</taxon>
        <taxon>Ascaridomorpha</taxon>
        <taxon>Ascaridoidea</taxon>
        <taxon>Anisakidae</taxon>
        <taxon>Anisakis</taxon>
        <taxon>Anisakis simplex complex</taxon>
    </lineage>
</organism>
<evidence type="ECO:0000313" key="1">
    <source>
        <dbReference type="WBParaSite" id="ASIM_0000480601-mRNA-1"/>
    </source>
</evidence>
<protein>
    <submittedName>
        <fullName evidence="1">Class I SAM-dependent methyltransferase</fullName>
    </submittedName>
</protein>
<name>A0A0M3JB32_ANISI</name>